<name>A0A1D1VZK3_RAMVA</name>
<comment type="caution">
    <text evidence="1">The sequence shown here is derived from an EMBL/GenBank/DDBJ whole genome shotgun (WGS) entry which is preliminary data.</text>
</comment>
<organism evidence="1 2">
    <name type="scientific">Ramazzottius varieornatus</name>
    <name type="common">Water bear</name>
    <name type="synonym">Tardigrade</name>
    <dbReference type="NCBI Taxonomy" id="947166"/>
    <lineage>
        <taxon>Eukaryota</taxon>
        <taxon>Metazoa</taxon>
        <taxon>Ecdysozoa</taxon>
        <taxon>Tardigrada</taxon>
        <taxon>Eutardigrada</taxon>
        <taxon>Parachela</taxon>
        <taxon>Hypsibioidea</taxon>
        <taxon>Ramazzottiidae</taxon>
        <taxon>Ramazzottius</taxon>
    </lineage>
</organism>
<proteinExistence type="predicted"/>
<protein>
    <submittedName>
        <fullName evidence="1">Uncharacterized protein</fullName>
    </submittedName>
</protein>
<reference evidence="1 2" key="1">
    <citation type="journal article" date="2016" name="Nat. Commun.">
        <title>Extremotolerant tardigrade genome and improved radiotolerance of human cultured cells by tardigrade-unique protein.</title>
        <authorList>
            <person name="Hashimoto T."/>
            <person name="Horikawa D.D."/>
            <person name="Saito Y."/>
            <person name="Kuwahara H."/>
            <person name="Kozuka-Hata H."/>
            <person name="Shin-I T."/>
            <person name="Minakuchi Y."/>
            <person name="Ohishi K."/>
            <person name="Motoyama A."/>
            <person name="Aizu T."/>
            <person name="Enomoto A."/>
            <person name="Kondo K."/>
            <person name="Tanaka S."/>
            <person name="Hara Y."/>
            <person name="Koshikawa S."/>
            <person name="Sagara H."/>
            <person name="Miura T."/>
            <person name="Yokobori S."/>
            <person name="Miyagawa K."/>
            <person name="Suzuki Y."/>
            <person name="Kubo T."/>
            <person name="Oyama M."/>
            <person name="Kohara Y."/>
            <person name="Fujiyama A."/>
            <person name="Arakawa K."/>
            <person name="Katayama T."/>
            <person name="Toyoda A."/>
            <person name="Kunieda T."/>
        </authorList>
    </citation>
    <scope>NUCLEOTIDE SEQUENCE [LARGE SCALE GENOMIC DNA]</scope>
    <source>
        <strain evidence="1 2">YOKOZUNA-1</strain>
    </source>
</reference>
<evidence type="ECO:0000313" key="2">
    <source>
        <dbReference type="Proteomes" id="UP000186922"/>
    </source>
</evidence>
<gene>
    <name evidence="1" type="primary">RvY_14736-1</name>
    <name evidence="1" type="synonym">RvY_14736.1</name>
    <name evidence="1" type="ORF">RvY_14736</name>
</gene>
<accession>A0A1D1VZK3</accession>
<sequence length="183" mass="20402">MSLIGRQTMNAPSGTIYHQIVRVRQTVLRFRLSCGVDMVQGPQLGVERHYTPIFLRPTSCKVNQKHLKNAQFQQAPSTSLHVSIHDSFSQVPTAIMKVAVFDILFAVGFVDAEWSDEDKEEAKQMIMKALDTKGETLHACDSDADCSRKTHPEHGDMSKCCMNTHVCGPPNMQSLPLVGTFIE</sequence>
<dbReference type="Proteomes" id="UP000186922">
    <property type="component" value="Unassembled WGS sequence"/>
</dbReference>
<keyword evidence="2" id="KW-1185">Reference proteome</keyword>
<evidence type="ECO:0000313" key="1">
    <source>
        <dbReference type="EMBL" id="GAV04464.1"/>
    </source>
</evidence>
<dbReference type="EMBL" id="BDGG01000011">
    <property type="protein sequence ID" value="GAV04464.1"/>
    <property type="molecule type" value="Genomic_DNA"/>
</dbReference>
<dbReference type="AlphaFoldDB" id="A0A1D1VZK3"/>